<dbReference type="Proteomes" id="UP000198975">
    <property type="component" value="Unassembled WGS sequence"/>
</dbReference>
<dbReference type="PIRSF" id="PIRSF029208">
    <property type="entry name" value="Phage_tail_GPU"/>
    <property type="match status" value="1"/>
</dbReference>
<evidence type="ECO:0008006" key="3">
    <source>
        <dbReference type="Google" id="ProtNLM"/>
    </source>
</evidence>
<gene>
    <name evidence="1" type="ORF">GA0061071_112125</name>
</gene>
<evidence type="ECO:0000313" key="2">
    <source>
        <dbReference type="Proteomes" id="UP000198975"/>
    </source>
</evidence>
<protein>
    <recommendedName>
        <fullName evidence="3">Phage protein U</fullName>
    </recommendedName>
</protein>
<dbReference type="EMBL" id="FMAY01000012">
    <property type="protein sequence ID" value="SCC31273.1"/>
    <property type="molecule type" value="Genomic_DNA"/>
</dbReference>
<organism evidence="1 2">
    <name type="scientific">Kosakonia oryzendophytica</name>
    <dbReference type="NCBI Taxonomy" id="1005665"/>
    <lineage>
        <taxon>Bacteria</taxon>
        <taxon>Pseudomonadati</taxon>
        <taxon>Pseudomonadota</taxon>
        <taxon>Gammaproteobacteria</taxon>
        <taxon>Enterobacterales</taxon>
        <taxon>Enterobacteriaceae</taxon>
        <taxon>Kosakonia</taxon>
    </lineage>
</organism>
<sequence length="153" mass="16690">MMLALGLFVFMRQTLPFQNLNRTSTFTWSSNARVGKRAAYQYIGPGEDTLEITGALYPELTGGVLSLAAVRLMAEQGGQWPLIDGTGMIYGVYVISSVKENGSEFYSDGSPRKISFTLNLTRVDESLLSEAEALYTKGSKLLDDATKMLGSRG</sequence>
<keyword evidence="2" id="KW-1185">Reference proteome</keyword>
<dbReference type="RefSeq" id="WP_061493590.1">
    <property type="nucleotide sequence ID" value="NZ_CP115659.1"/>
</dbReference>
<proteinExistence type="predicted"/>
<dbReference type="InterPro" id="IPR009734">
    <property type="entry name" value="Myoviridae_GpU"/>
</dbReference>
<evidence type="ECO:0000313" key="1">
    <source>
        <dbReference type="EMBL" id="SCC31273.1"/>
    </source>
</evidence>
<name>A0A1C4DIQ3_9ENTR</name>
<accession>A0A1C4DIQ3</accession>
<dbReference type="InterPro" id="IPR016912">
    <property type="entry name" value="Phage_P2_GpU"/>
</dbReference>
<reference evidence="2" key="1">
    <citation type="submission" date="2016-08" db="EMBL/GenBank/DDBJ databases">
        <authorList>
            <person name="Varghese N."/>
            <person name="Submissions Spin"/>
        </authorList>
    </citation>
    <scope>NUCLEOTIDE SEQUENCE [LARGE SCALE GENOMIC DNA]</scope>
    <source>
        <strain evidence="2">REICA_082</strain>
    </source>
</reference>
<dbReference type="Pfam" id="PF06995">
    <property type="entry name" value="Phage_P2_GpU"/>
    <property type="match status" value="1"/>
</dbReference>
<dbReference type="OrthoDB" id="1550902at2"/>
<dbReference type="AlphaFoldDB" id="A0A1C4DIQ3"/>